<evidence type="ECO:0000313" key="3">
    <source>
        <dbReference type="Proteomes" id="UP000323082"/>
    </source>
</evidence>
<evidence type="ECO:0000313" key="2">
    <source>
        <dbReference type="EMBL" id="KAA2224682.1"/>
    </source>
</evidence>
<protein>
    <submittedName>
        <fullName evidence="2">Uncharacterized protein</fullName>
    </submittedName>
</protein>
<gene>
    <name evidence="2" type="ORF">FW780_10895</name>
</gene>
<sequence>MKSIVTCLILLLAASPLFSQKSETLEQLFSTYEKAGLFSGSILIAEKVMAIEMRLKNGVYDIVLNMTNAVKPQFSIKK</sequence>
<feature type="chain" id="PRO_5023008751" evidence="1">
    <location>
        <begin position="20"/>
        <end position="78"/>
    </location>
</feature>
<evidence type="ECO:0000256" key="1">
    <source>
        <dbReference type="SAM" id="SignalP"/>
    </source>
</evidence>
<accession>A0A5B2UDS8</accession>
<name>A0A5B2UDS8_9FLAO</name>
<comment type="caution">
    <text evidence="2">The sequence shown here is derived from an EMBL/GenBank/DDBJ whole genome shotgun (WGS) entry which is preliminary data.</text>
</comment>
<dbReference type="EMBL" id="VUNZ01000001">
    <property type="protein sequence ID" value="KAA2224682.1"/>
    <property type="molecule type" value="Genomic_DNA"/>
</dbReference>
<organism evidence="2 3">
    <name type="scientific">Chryseobacterium sediminis</name>
    <dbReference type="NCBI Taxonomy" id="1679494"/>
    <lineage>
        <taxon>Bacteria</taxon>
        <taxon>Pseudomonadati</taxon>
        <taxon>Bacteroidota</taxon>
        <taxon>Flavobacteriia</taxon>
        <taxon>Flavobacteriales</taxon>
        <taxon>Weeksellaceae</taxon>
        <taxon>Chryseobacterium group</taxon>
        <taxon>Chryseobacterium</taxon>
    </lineage>
</organism>
<dbReference type="AlphaFoldDB" id="A0A5B2UDS8"/>
<feature type="signal peptide" evidence="1">
    <location>
        <begin position="1"/>
        <end position="19"/>
    </location>
</feature>
<dbReference type="RefSeq" id="WP_149833599.1">
    <property type="nucleotide sequence ID" value="NZ_VUNZ01000001.1"/>
</dbReference>
<proteinExistence type="predicted"/>
<dbReference type="Proteomes" id="UP000323082">
    <property type="component" value="Unassembled WGS sequence"/>
</dbReference>
<reference evidence="2 3" key="1">
    <citation type="journal article" date="2015" name="Int. J. Syst. Evol. Microbiol.">
        <title>Chryseobacterium sediminis sp. nov., isolated from a river sediment.</title>
        <authorList>
            <person name="Kampfer P."/>
            <person name="Busse H.J."/>
            <person name="McInroy J.A."/>
            <person name="Glaeser S.P."/>
        </authorList>
    </citation>
    <scope>NUCLEOTIDE SEQUENCE [LARGE SCALE GENOMIC DNA]</scope>
    <source>
        <strain evidence="2 3">IMT-174</strain>
    </source>
</reference>
<keyword evidence="1" id="KW-0732">Signal</keyword>